<dbReference type="Pfam" id="PF25808">
    <property type="entry name" value="TPR_LAA1_C"/>
    <property type="match status" value="1"/>
</dbReference>
<dbReference type="InterPro" id="IPR011989">
    <property type="entry name" value="ARM-like"/>
</dbReference>
<dbReference type="VEuPathDB" id="FungiDB:AAP_02922"/>
<comment type="similarity">
    <text evidence="1">Belongs to the HEATR5 family.</text>
</comment>
<organism evidence="4 5">
    <name type="scientific">Ascosphaera apis ARSEF 7405</name>
    <dbReference type="NCBI Taxonomy" id="392613"/>
    <lineage>
        <taxon>Eukaryota</taxon>
        <taxon>Fungi</taxon>
        <taxon>Dikarya</taxon>
        <taxon>Ascomycota</taxon>
        <taxon>Pezizomycotina</taxon>
        <taxon>Eurotiomycetes</taxon>
        <taxon>Eurotiomycetidae</taxon>
        <taxon>Onygenales</taxon>
        <taxon>Ascosphaeraceae</taxon>
        <taxon>Ascosphaera</taxon>
    </lineage>
</organism>
<dbReference type="GO" id="GO:0006897">
    <property type="term" value="P:endocytosis"/>
    <property type="evidence" value="ECO:0007669"/>
    <property type="project" value="TreeGrafter"/>
</dbReference>
<accession>A0A167Z797</accession>
<dbReference type="GO" id="GO:0016020">
    <property type="term" value="C:membrane"/>
    <property type="evidence" value="ECO:0007669"/>
    <property type="project" value="TreeGrafter"/>
</dbReference>
<evidence type="ECO:0000313" key="5">
    <source>
        <dbReference type="Proteomes" id="UP000242877"/>
    </source>
</evidence>
<dbReference type="Gene3D" id="1.25.10.10">
    <property type="entry name" value="Leucine-rich Repeat Variant"/>
    <property type="match status" value="3"/>
</dbReference>
<feature type="region of interest" description="Disordered" evidence="2">
    <location>
        <begin position="2034"/>
        <end position="2055"/>
    </location>
</feature>
<evidence type="ECO:0000313" key="4">
    <source>
        <dbReference type="EMBL" id="KZZ92267.1"/>
    </source>
</evidence>
<dbReference type="GO" id="GO:0005829">
    <property type="term" value="C:cytosol"/>
    <property type="evidence" value="ECO:0007669"/>
    <property type="project" value="GOC"/>
</dbReference>
<name>A0A167Z797_9EURO</name>
<dbReference type="PANTHER" id="PTHR21663:SF0">
    <property type="entry name" value="HEAT REPEAT-CONTAINING PROTEIN 5B"/>
    <property type="match status" value="1"/>
</dbReference>
<feature type="domain" description="LAA1-like C-terminal TPR repeats" evidence="3">
    <location>
        <begin position="1872"/>
        <end position="2037"/>
    </location>
</feature>
<protein>
    <submittedName>
        <fullName evidence="4">HEAT repeat protein</fullName>
    </submittedName>
</protein>
<feature type="compositionally biased region" description="Low complexity" evidence="2">
    <location>
        <begin position="16"/>
        <end position="26"/>
    </location>
</feature>
<gene>
    <name evidence="4" type="ORF">AAP_02922</name>
</gene>
<dbReference type="PANTHER" id="PTHR21663">
    <property type="entry name" value="HYPOTHETICAL HEAT DOMAIN-CONTAINING"/>
    <property type="match status" value="1"/>
</dbReference>
<dbReference type="InterPro" id="IPR057981">
    <property type="entry name" value="TPR_LAA1-like_C"/>
</dbReference>
<dbReference type="Pfam" id="PF20210">
    <property type="entry name" value="Laa1_Sip1_HTR5"/>
    <property type="match status" value="1"/>
</dbReference>
<sequence>MSSADAKAGHSNDGTASRPSSSSSASHRTLDVKKLHSLPSEQQDLYLLTYTADLLQHVSSLDKDELLAQQKELCRQLLTFIRISVPPLTRVIRNNIGRCFQSIFTNGNRGPLYDTASELIGLVNTNNKDLAQTTKLAAVCVLGDVFTAAGDSIVSQASMSIFSLLKSLKNASQHTGLRASIYITLKKIIVGVRTAIDEQAAKDIWKSARNAAAGDKSSKVQAAACQCLENLIKTTSYFDSHTDFENLKSTLWKVIDSPSFNVRHAAASCLASTLAKAYEAGLNAEPVFAPPKKTKKQLKRQSTLKDEEQPNSRSQSPIGLGRKSEAKLTFDLVDALKQLSMQYCKSSTSGRARAGIAVCYRLFLKAIGNKKVESNYAQIASHLFSALLNNPIVTINRYRLLMTRKFVKNILEDTVGHEILHESSQLDAAKWLINSVIKDYPQVVTERPEPSKYTLTGALSTLDSLIHSLGSAVSSLAEGCREALLQVSQHPSYTVQIYAAHCLRSFVLACPQQLLICVTICMNSLTREVSQLATPRQSTRKCLGYAHTLAAMLSTSRLQPLYGSVDVYAQVFNKATNMLKDSSTSELRIASTQIQVAFVLIGGLMPLGPSFTKIHLNQLFKIWKNALPLPLTKDFKRGPLELSFLAHVRECALTSIFAFLKFNGHSLTADGSKHIATMLHNSAVFLESLPKTKPTDDIAQRLMPSVQLRDLVTMVKRRLLQCFAHLITLEHGNQSGVLSMSNVLGLAVSCFADPDITSANALDSTIANMTARFDNLWDMEDNFGFGVTSLAHEFSVQNLAGRTESTLSKSEARTRAQEIDDCLSTPICQAREHDPVWLYTLGDENLSLPDPPSTGVVNAAIELFSVSLPLQHPKIQESTMEQIAALLSAHSLNRNPGRKAAMTVNIAVTLLYTLRVAISQPASAAGSVKNLAAQKIVQELLSGFVKSSDPIVRSIAAEGLGRLCNIAGNSLTNNQITSLIDTIVENRDPNVRAGCALALGCVHSQVGAMAASFHLKTIVGVLMSLCNDQHPVVHFWALEGLVRVADSAGLTFSAYVSGCLGMFARLYVSDSHNDTSPSLATSNLEHTFPTTVVIGRCVDSIINVLGPDLRDLSKARELIFTLVKEFQLEDSDELVADSSKCLDHLALYARGHLDFGYYVKWLQKALLSNSSAMRTSAIEGLNNLMKSEAELVMRTVSPAFEEEIWLALDDAPGSRIIEEIIFNWLQQTALSETKLWVQRFQKILTMTRFKNDEAAATAVPQDNNDAPDEEVEGFASAMGGSERRASMDAQLSTQELLKWQTRNYVMVCLNELLSMVSREMIPDETVQCEQALQESVGDVIKMAFSASTSNIIELRVWGLKIIDQILKMFGKAPDPDFTEASLLEQYQAQISSALTPAFAADSSPELASEAINVCGTFVSAGIVTNMDRMGRIFKLLVTGLKDFSKRSDANEIGDFRGLNSNARVMVKLALYSAWARLQIMSSEQTYLVDIVKPYSAMLTPLWLSSLQEYARLRFEPEISTLGTGPLSDDPDHVYAALNRETLLKFYQESWLYFVDAIASLIEEDTDFVFDALDGKTDATHAGVETTEPTAVDSVKGEKRFNYRDEPVAFFFILFGLIFEALVDQQTPAVQKTEILQALQKIWHPAIAGNAIFQDAVFSETMDTLDRLVMTEGNSIQWVIVEIARNLSLQHPSASRDDVANESLTDDIEQLFELTRTIILVLAGILPNLSETSHISRFNTSEETASLIHFSLSSLVHVVEVFPPIIRGDLCACVLYIFMVLLRNGHCQAEIVPRSLPIMRQFLQGMIRRTDPGNKADLQISSLQIRGCLKTLLSILEVAQRRESEFSLSCAKNTLLAMTIVLSTGHTVIPPQDTILIKVLDQYLECLEDVGLSNIVAGCLRTLLLGTNSPSPANDVIGRYLLPRLLAFISDMPFSDHKEALNDPENSKPIIVKALVSFITSSSSETTSVAMSLIIPALLKRAHNEGEGSYEETAARLLEIAAAHPQHFRALVAHMPPQTSSFLEDIIRSRVAKAQEIKDDDTQEEAKPSITLRMDF</sequence>
<dbReference type="EMBL" id="AZGZ01000011">
    <property type="protein sequence ID" value="KZZ92267.1"/>
    <property type="molecule type" value="Genomic_DNA"/>
</dbReference>
<dbReference type="Proteomes" id="UP000242877">
    <property type="component" value="Unassembled WGS sequence"/>
</dbReference>
<feature type="region of interest" description="Disordered" evidence="2">
    <location>
        <begin position="289"/>
        <end position="319"/>
    </location>
</feature>
<dbReference type="GO" id="GO:0008104">
    <property type="term" value="P:intracellular protein localization"/>
    <property type="evidence" value="ECO:0007669"/>
    <property type="project" value="TreeGrafter"/>
</dbReference>
<comment type="caution">
    <text evidence="4">The sequence shown here is derived from an EMBL/GenBank/DDBJ whole genome shotgun (WGS) entry which is preliminary data.</text>
</comment>
<dbReference type="SUPFAM" id="SSF48371">
    <property type="entry name" value="ARM repeat"/>
    <property type="match status" value="2"/>
</dbReference>
<evidence type="ECO:0000256" key="1">
    <source>
        <dbReference type="ARBA" id="ARBA00008304"/>
    </source>
</evidence>
<dbReference type="GO" id="GO:0005794">
    <property type="term" value="C:Golgi apparatus"/>
    <property type="evidence" value="ECO:0007669"/>
    <property type="project" value="TreeGrafter"/>
</dbReference>
<evidence type="ECO:0000256" key="2">
    <source>
        <dbReference type="SAM" id="MobiDB-lite"/>
    </source>
</evidence>
<dbReference type="InterPro" id="IPR046837">
    <property type="entry name" value="Laa1/Sip1/HEATR5-like_HEAT"/>
</dbReference>
<dbReference type="InterPro" id="IPR016024">
    <property type="entry name" value="ARM-type_fold"/>
</dbReference>
<dbReference type="OrthoDB" id="192608at2759"/>
<proteinExistence type="inferred from homology"/>
<keyword evidence="5" id="KW-1185">Reference proteome</keyword>
<evidence type="ECO:0000259" key="3">
    <source>
        <dbReference type="Pfam" id="PF25808"/>
    </source>
</evidence>
<dbReference type="GO" id="GO:0042147">
    <property type="term" value="P:retrograde transport, endosome to Golgi"/>
    <property type="evidence" value="ECO:0007669"/>
    <property type="project" value="TreeGrafter"/>
</dbReference>
<feature type="region of interest" description="Disordered" evidence="2">
    <location>
        <begin position="1"/>
        <end position="28"/>
    </location>
</feature>
<dbReference type="InterPro" id="IPR040108">
    <property type="entry name" value="Laa1/Sip1/HEATR5"/>
</dbReference>
<reference evidence="4 5" key="1">
    <citation type="journal article" date="2016" name="Genome Biol. Evol.">
        <title>Divergent and convergent evolution of fungal pathogenicity.</title>
        <authorList>
            <person name="Shang Y."/>
            <person name="Xiao G."/>
            <person name="Zheng P."/>
            <person name="Cen K."/>
            <person name="Zhan S."/>
            <person name="Wang C."/>
        </authorList>
    </citation>
    <scope>NUCLEOTIDE SEQUENCE [LARGE SCALE GENOMIC DNA]</scope>
    <source>
        <strain evidence="4 5">ARSEF 7405</strain>
    </source>
</reference>
<dbReference type="GO" id="GO:0030139">
    <property type="term" value="C:endocytic vesicle"/>
    <property type="evidence" value="ECO:0007669"/>
    <property type="project" value="TreeGrafter"/>
</dbReference>